<dbReference type="EMBL" id="OA566786">
    <property type="protein sequence ID" value="CAD7199445.1"/>
    <property type="molecule type" value="Genomic_DNA"/>
</dbReference>
<name>A0A7R8VM01_TIMDO</name>
<dbReference type="AlphaFoldDB" id="A0A7R8VM01"/>
<accession>A0A7R8VM01</accession>
<gene>
    <name evidence="1" type="ORF">TDIB3V08_LOCUS5694</name>
</gene>
<organism evidence="1">
    <name type="scientific">Timema douglasi</name>
    <name type="common">Walking stick</name>
    <dbReference type="NCBI Taxonomy" id="61478"/>
    <lineage>
        <taxon>Eukaryota</taxon>
        <taxon>Metazoa</taxon>
        <taxon>Ecdysozoa</taxon>
        <taxon>Arthropoda</taxon>
        <taxon>Hexapoda</taxon>
        <taxon>Insecta</taxon>
        <taxon>Pterygota</taxon>
        <taxon>Neoptera</taxon>
        <taxon>Polyneoptera</taxon>
        <taxon>Phasmatodea</taxon>
        <taxon>Timematodea</taxon>
        <taxon>Timematoidea</taxon>
        <taxon>Timematidae</taxon>
        <taxon>Timema</taxon>
    </lineage>
</organism>
<evidence type="ECO:0000313" key="1">
    <source>
        <dbReference type="EMBL" id="CAD7199445.1"/>
    </source>
</evidence>
<proteinExistence type="predicted"/>
<protein>
    <submittedName>
        <fullName evidence="1">Uncharacterized protein</fullName>
    </submittedName>
</protein>
<sequence length="158" mass="17473">MLVTALTSTPQREVWRVRCSVCTLLFLYMGLFLQLGRGVEIGVMSDVCAPRHAHTLRLNSQRLLGIVLSSALLHLGLEEEIVEMALLSFRLATSVARHLPGTAPQLSNLTWPAAQVVSRKFHISCSRRAAEISSLLEERILGSAPKVAYQITLILKKN</sequence>
<reference evidence="1" key="1">
    <citation type="submission" date="2020-11" db="EMBL/GenBank/DDBJ databases">
        <authorList>
            <person name="Tran Van P."/>
        </authorList>
    </citation>
    <scope>NUCLEOTIDE SEQUENCE</scope>
</reference>